<evidence type="ECO:0000256" key="3">
    <source>
        <dbReference type="ARBA" id="ARBA00004370"/>
    </source>
</evidence>
<dbReference type="InterPro" id="IPR001279">
    <property type="entry name" value="Metallo-B-lactamas"/>
</dbReference>
<keyword evidence="7 14" id="KW-0812">Transmembrane</keyword>
<evidence type="ECO:0000256" key="14">
    <source>
        <dbReference type="SAM" id="Phobius"/>
    </source>
</evidence>
<evidence type="ECO:0000256" key="7">
    <source>
        <dbReference type="ARBA" id="ARBA00022692"/>
    </source>
</evidence>
<dbReference type="OrthoDB" id="515692at2759"/>
<feature type="domain" description="Metallo-beta-lactamase" evidence="15">
    <location>
        <begin position="377"/>
        <end position="538"/>
    </location>
</feature>
<feature type="transmembrane region" description="Helical" evidence="14">
    <location>
        <begin position="301"/>
        <end position="324"/>
    </location>
</feature>
<comment type="subcellular location">
    <subcellularLocation>
        <location evidence="3">Membrane</location>
    </subcellularLocation>
</comment>
<dbReference type="EC" id="3.1.2.6" evidence="6"/>
<comment type="similarity">
    <text evidence="5">Belongs to the metallo-beta-lactamase superfamily. Glyoxalase II family.</text>
</comment>
<dbReference type="SUPFAM" id="SSF56281">
    <property type="entry name" value="Metallo-hydrolase/oxidoreductase"/>
    <property type="match status" value="1"/>
</dbReference>
<dbReference type="Pfam" id="PF01490">
    <property type="entry name" value="Aa_trans"/>
    <property type="match status" value="1"/>
</dbReference>
<dbReference type="PANTHER" id="PTHR11935:SF94">
    <property type="entry name" value="TENZING NORGAY, ISOFORM C"/>
    <property type="match status" value="1"/>
</dbReference>
<evidence type="ECO:0000256" key="1">
    <source>
        <dbReference type="ARBA" id="ARBA00001623"/>
    </source>
</evidence>
<keyword evidence="11 14" id="KW-1133">Transmembrane helix</keyword>
<sequence length="622" mass="69376">MPEQNVSDQYPTWVGLVYIFNLIVGTGALTLPAVFSRAGWALGLSVILVLAFISFITVTFVIEAMASANAIVTWRHIQHRKRVLQIIGESGSSNSDSEDTPLVAPLSISPDHSDMTCRYYVIYDKIEMGQMASIFFNKFGTTLFYLCFAVYLYGDLSIYSAAVAKSLADVACTYLPKNLTCNDTIPDTEFCWEGSTFNRLDAYRVFLTTFVLSLGPFVFFNVQKTKYLQLLTSVMRWIAFTVMIVYALKNLLVHGPRGDPPIASLTGIPSLFGACVYSFMCHHSLPALVAPITNKSKLNRFLALDYTLIALFYLLLALTGIFAFDRLDDLYTLDFGPRGSGDCSKTKSMSSNGRSHSQSVTIDHSNMKVQILPALQDNYMYLIIDEETKEAAIVDPVDPEAVATAVEQNNVKLTKVLTTHHHWDHAGGNAKLLKNFSDVIVYGGDERIEAINRKITHNDTFNIGSLAVKCFATPCHTRGHICYYITGTGEHSPSVFTGDTLFAGGCGRFFEGTADQMYRALVEILGSLPEETKVYCGHEYTVNNLKFGLHVEPDNMAIQQKLDWVYIQRANNLPTVPSTIKDEKLTNPFMRVHEPSVMKHTQQDDPVQTMSYLRCEKDSFKA</sequence>
<feature type="transmembrane region" description="Helical" evidence="14">
    <location>
        <begin position="268"/>
        <end position="289"/>
    </location>
</feature>
<name>A0A8N1S677_9HYME</name>
<evidence type="ECO:0000256" key="13">
    <source>
        <dbReference type="ARBA" id="ARBA00031044"/>
    </source>
</evidence>
<feature type="transmembrane region" description="Helical" evidence="14">
    <location>
        <begin position="41"/>
        <end position="72"/>
    </location>
</feature>
<feature type="transmembrane region" description="Helical" evidence="14">
    <location>
        <begin position="12"/>
        <end position="35"/>
    </location>
</feature>
<dbReference type="FunFam" id="3.60.15.10:FF:000019">
    <property type="entry name" value="Hydroxyacylglutathione hydrolase, mitochondrial"/>
    <property type="match status" value="1"/>
</dbReference>
<keyword evidence="12 14" id="KW-0472">Membrane</keyword>
<evidence type="ECO:0000256" key="8">
    <source>
        <dbReference type="ARBA" id="ARBA00022723"/>
    </source>
</evidence>
<evidence type="ECO:0000256" key="12">
    <source>
        <dbReference type="ARBA" id="ARBA00023136"/>
    </source>
</evidence>
<feature type="transmembrane region" description="Helical" evidence="14">
    <location>
        <begin position="227"/>
        <end position="248"/>
    </location>
</feature>
<gene>
    <name evidence="17" type="primary">LOC105428720</name>
</gene>
<keyword evidence="10" id="KW-0862">Zinc</keyword>
<dbReference type="GeneID" id="105428720"/>
<organism evidence="16 17">
    <name type="scientific">Pogonomyrmex barbatus</name>
    <name type="common">red harvester ant</name>
    <dbReference type="NCBI Taxonomy" id="144034"/>
    <lineage>
        <taxon>Eukaryota</taxon>
        <taxon>Metazoa</taxon>
        <taxon>Ecdysozoa</taxon>
        <taxon>Arthropoda</taxon>
        <taxon>Hexapoda</taxon>
        <taxon>Insecta</taxon>
        <taxon>Pterygota</taxon>
        <taxon>Neoptera</taxon>
        <taxon>Endopterygota</taxon>
        <taxon>Hymenoptera</taxon>
        <taxon>Apocrita</taxon>
        <taxon>Aculeata</taxon>
        <taxon>Formicoidea</taxon>
        <taxon>Formicidae</taxon>
        <taxon>Myrmicinae</taxon>
        <taxon>Pogonomyrmex</taxon>
    </lineage>
</organism>
<evidence type="ECO:0000256" key="6">
    <source>
        <dbReference type="ARBA" id="ARBA00011917"/>
    </source>
</evidence>
<evidence type="ECO:0000256" key="5">
    <source>
        <dbReference type="ARBA" id="ARBA00006759"/>
    </source>
</evidence>
<feature type="transmembrane region" description="Helical" evidence="14">
    <location>
        <begin position="202"/>
        <end position="220"/>
    </location>
</feature>
<evidence type="ECO:0000256" key="4">
    <source>
        <dbReference type="ARBA" id="ARBA00004963"/>
    </source>
</evidence>
<comment type="cofactor">
    <cofactor evidence="2">
        <name>Zn(2+)</name>
        <dbReference type="ChEBI" id="CHEBI:29105"/>
    </cofactor>
</comment>
<dbReference type="GO" id="GO:0016020">
    <property type="term" value="C:membrane"/>
    <property type="evidence" value="ECO:0007669"/>
    <property type="project" value="UniProtKB-SubCell"/>
</dbReference>
<dbReference type="InterPro" id="IPR013057">
    <property type="entry name" value="AA_transpt_TM"/>
</dbReference>
<keyword evidence="8" id="KW-0479">Metal-binding</keyword>
<evidence type="ECO:0000313" key="17">
    <source>
        <dbReference type="RefSeq" id="XP_025074399.1"/>
    </source>
</evidence>
<evidence type="ECO:0000256" key="11">
    <source>
        <dbReference type="ARBA" id="ARBA00022989"/>
    </source>
</evidence>
<dbReference type="AlphaFoldDB" id="A0A8N1S677"/>
<dbReference type="InterPro" id="IPR017782">
    <property type="entry name" value="Hydroxyacylglutathione_Hdrlase"/>
</dbReference>
<dbReference type="Gene3D" id="3.60.15.10">
    <property type="entry name" value="Ribonuclease Z/Hydroxyacylglutathione hydrolase-like"/>
    <property type="match status" value="1"/>
</dbReference>
<proteinExistence type="inferred from homology"/>
<dbReference type="Pfam" id="PF16123">
    <property type="entry name" value="HAGH_C"/>
    <property type="match status" value="1"/>
</dbReference>
<dbReference type="InterPro" id="IPR036866">
    <property type="entry name" value="RibonucZ/Hydroxyglut_hydro"/>
</dbReference>
<dbReference type="GO" id="GO:0004416">
    <property type="term" value="F:hydroxyacylglutathione hydrolase activity"/>
    <property type="evidence" value="ECO:0007669"/>
    <property type="project" value="UniProtKB-EC"/>
</dbReference>
<dbReference type="SMART" id="SM00849">
    <property type="entry name" value="Lactamase_B"/>
    <property type="match status" value="1"/>
</dbReference>
<evidence type="ECO:0000256" key="10">
    <source>
        <dbReference type="ARBA" id="ARBA00022833"/>
    </source>
</evidence>
<protein>
    <recommendedName>
        <fullName evidence="6">hydroxyacylglutathione hydrolase</fullName>
        <ecNumber evidence="6">3.1.2.6</ecNumber>
    </recommendedName>
    <alternativeName>
        <fullName evidence="13">Glyoxalase II</fullName>
    </alternativeName>
</protein>
<keyword evidence="16" id="KW-1185">Reference proteome</keyword>
<feature type="transmembrane region" description="Helical" evidence="14">
    <location>
        <begin position="135"/>
        <end position="154"/>
    </location>
</feature>
<reference evidence="17" key="1">
    <citation type="submission" date="2025-08" db="UniProtKB">
        <authorList>
            <consortium name="RefSeq"/>
        </authorList>
    </citation>
    <scope>IDENTIFICATION</scope>
</reference>
<comment type="pathway">
    <text evidence="4">Secondary metabolite metabolism; methylglyoxal degradation; (R)-lactate from methylglyoxal: step 2/2.</text>
</comment>
<comment type="catalytic activity">
    <reaction evidence="1">
        <text>an S-(2-hydroxyacyl)glutathione + H2O = a 2-hydroxy carboxylate + glutathione + H(+)</text>
        <dbReference type="Rhea" id="RHEA:21864"/>
        <dbReference type="ChEBI" id="CHEBI:15377"/>
        <dbReference type="ChEBI" id="CHEBI:15378"/>
        <dbReference type="ChEBI" id="CHEBI:57925"/>
        <dbReference type="ChEBI" id="CHEBI:58896"/>
        <dbReference type="ChEBI" id="CHEBI:71261"/>
        <dbReference type="EC" id="3.1.2.6"/>
    </reaction>
</comment>
<dbReference type="CDD" id="cd07723">
    <property type="entry name" value="hydroxyacylglutathione_hydrolase_MBL-fold"/>
    <property type="match status" value="1"/>
</dbReference>
<dbReference type="GO" id="GO:0019243">
    <property type="term" value="P:methylglyoxal catabolic process to D-lactate via S-lactoyl-glutathione"/>
    <property type="evidence" value="ECO:0007669"/>
    <property type="project" value="InterPro"/>
</dbReference>
<evidence type="ECO:0000256" key="9">
    <source>
        <dbReference type="ARBA" id="ARBA00022801"/>
    </source>
</evidence>
<dbReference type="InterPro" id="IPR032282">
    <property type="entry name" value="HAGH_C"/>
</dbReference>
<evidence type="ECO:0000259" key="15">
    <source>
        <dbReference type="SMART" id="SM00849"/>
    </source>
</evidence>
<keyword evidence="9" id="KW-0378">Hydrolase</keyword>
<dbReference type="HAMAP" id="MF_01374">
    <property type="entry name" value="Glyoxalase_2"/>
    <property type="match status" value="1"/>
</dbReference>
<dbReference type="NCBIfam" id="TIGR03413">
    <property type="entry name" value="GSH_gloB"/>
    <property type="match status" value="1"/>
</dbReference>
<evidence type="ECO:0000256" key="2">
    <source>
        <dbReference type="ARBA" id="ARBA00001947"/>
    </source>
</evidence>
<dbReference type="InterPro" id="IPR035680">
    <property type="entry name" value="Clx_II_MBL"/>
</dbReference>
<dbReference type="Pfam" id="PF00753">
    <property type="entry name" value="Lactamase_B"/>
    <property type="match status" value="1"/>
</dbReference>
<dbReference type="GO" id="GO:0031123">
    <property type="term" value="P:RNA 3'-end processing"/>
    <property type="evidence" value="ECO:0007669"/>
    <property type="project" value="UniProtKB-ARBA"/>
</dbReference>
<dbReference type="Proteomes" id="UP000504615">
    <property type="component" value="Unplaced"/>
</dbReference>
<dbReference type="PANTHER" id="PTHR11935">
    <property type="entry name" value="BETA LACTAMASE DOMAIN"/>
    <property type="match status" value="1"/>
</dbReference>
<evidence type="ECO:0000313" key="16">
    <source>
        <dbReference type="Proteomes" id="UP000504615"/>
    </source>
</evidence>
<dbReference type="RefSeq" id="XP_025074399.1">
    <property type="nucleotide sequence ID" value="XM_025218614.1"/>
</dbReference>
<dbReference type="GO" id="GO:0046872">
    <property type="term" value="F:metal ion binding"/>
    <property type="evidence" value="ECO:0007669"/>
    <property type="project" value="UniProtKB-KW"/>
</dbReference>
<accession>A0A8N1S677</accession>